<evidence type="ECO:0000313" key="2">
    <source>
        <dbReference type="EMBL" id="GAA4287952.1"/>
    </source>
</evidence>
<reference evidence="3" key="1">
    <citation type="journal article" date="2019" name="Int. J. Syst. Evol. Microbiol.">
        <title>The Global Catalogue of Microorganisms (GCM) 10K type strain sequencing project: providing services to taxonomists for standard genome sequencing and annotation.</title>
        <authorList>
            <consortium name="The Broad Institute Genomics Platform"/>
            <consortium name="The Broad Institute Genome Sequencing Center for Infectious Disease"/>
            <person name="Wu L."/>
            <person name="Ma J."/>
        </authorList>
    </citation>
    <scope>NUCLEOTIDE SEQUENCE [LARGE SCALE GENOMIC DNA]</scope>
    <source>
        <strain evidence="3">JCM 17459</strain>
    </source>
</reference>
<dbReference type="PANTHER" id="PTHR10579">
    <property type="entry name" value="CALCIUM-ACTIVATED CHLORIDE CHANNEL REGULATOR"/>
    <property type="match status" value="1"/>
</dbReference>
<dbReference type="InterPro" id="IPR002035">
    <property type="entry name" value="VWF_A"/>
</dbReference>
<feature type="domain" description="VWFA" evidence="1">
    <location>
        <begin position="41"/>
        <end position="212"/>
    </location>
</feature>
<evidence type="ECO:0000259" key="1">
    <source>
        <dbReference type="PROSITE" id="PS50234"/>
    </source>
</evidence>
<keyword evidence="3" id="KW-1185">Reference proteome</keyword>
<protein>
    <submittedName>
        <fullName evidence="2">VWA domain-containing protein</fullName>
    </submittedName>
</protein>
<dbReference type="InterPro" id="IPR051266">
    <property type="entry name" value="CLCR"/>
</dbReference>
<evidence type="ECO:0000313" key="3">
    <source>
        <dbReference type="Proteomes" id="UP001499841"/>
    </source>
</evidence>
<gene>
    <name evidence="2" type="ORF">GCM10022262_23120</name>
</gene>
<proteinExistence type="predicted"/>
<comment type="caution">
    <text evidence="2">The sequence shown here is derived from an EMBL/GenBank/DDBJ whole genome shotgun (WGS) entry which is preliminary data.</text>
</comment>
<dbReference type="SUPFAM" id="SSF53300">
    <property type="entry name" value="vWA-like"/>
    <property type="match status" value="1"/>
</dbReference>
<accession>A0ABP8EVK8</accession>
<dbReference type="SMART" id="SM00327">
    <property type="entry name" value="VWA"/>
    <property type="match status" value="1"/>
</dbReference>
<organism evidence="2 3">
    <name type="scientific">Georgenia daeguensis</name>
    <dbReference type="NCBI Taxonomy" id="908355"/>
    <lineage>
        <taxon>Bacteria</taxon>
        <taxon>Bacillati</taxon>
        <taxon>Actinomycetota</taxon>
        <taxon>Actinomycetes</taxon>
        <taxon>Micrococcales</taxon>
        <taxon>Bogoriellaceae</taxon>
        <taxon>Georgenia</taxon>
    </lineage>
</organism>
<sequence>MHLTTHLDVDVVAVETDSTLSMLLEIAAPAPAVDAGRAEATLEVVLDRSGSMHGAPLEGAKRALLELVDRLDPRDRFGLVAFDDEARVVVPAGPLTDRSAVRRAIAAVDAGGSTDLAAGYLRGLKEARRAATAAGATLVLVSDGHANHGETRPDVLGAVAAKARTQGVTTSSLGYGLGYDERLLSAVARSGGGNESFAEDPDAAAHAIAAEVDGLLSQAAQAATLLVAMSPQVRGLRVLNDLPANLVEQGVQVEIGGLYAGETRKLVLTFDVPRLPSLGLLQVAELTLSWIELPSLEEHTVTVPVHVNVVPGDQAAGRVPDPVVRTELAYLEAQRAKREASTLLSDGDVAGALRHLRSAGGTVAAAMAFAPASLRADLGEESAVLAGMIGDVENGAHARAAKLTSADASLKSRTRGRRRS</sequence>
<dbReference type="RefSeq" id="WP_345041256.1">
    <property type="nucleotide sequence ID" value="NZ_BAABBA010000010.1"/>
</dbReference>
<dbReference type="InterPro" id="IPR036465">
    <property type="entry name" value="vWFA_dom_sf"/>
</dbReference>
<dbReference type="Proteomes" id="UP001499841">
    <property type="component" value="Unassembled WGS sequence"/>
</dbReference>
<dbReference type="Pfam" id="PF00092">
    <property type="entry name" value="VWA"/>
    <property type="match status" value="1"/>
</dbReference>
<dbReference type="PANTHER" id="PTHR10579:SF43">
    <property type="entry name" value="ZINC FINGER (C3HC4-TYPE RING FINGER) FAMILY PROTEIN"/>
    <property type="match status" value="1"/>
</dbReference>
<dbReference type="Gene3D" id="3.40.50.410">
    <property type="entry name" value="von Willebrand factor, type A domain"/>
    <property type="match status" value="1"/>
</dbReference>
<dbReference type="EMBL" id="BAABBA010000010">
    <property type="protein sequence ID" value="GAA4287952.1"/>
    <property type="molecule type" value="Genomic_DNA"/>
</dbReference>
<dbReference type="PROSITE" id="PS50234">
    <property type="entry name" value="VWFA"/>
    <property type="match status" value="1"/>
</dbReference>
<name>A0ABP8EVK8_9MICO</name>